<reference evidence="1" key="2">
    <citation type="journal article" date="2021" name="PeerJ">
        <title>Extensive microbial diversity within the chicken gut microbiome revealed by metagenomics and culture.</title>
        <authorList>
            <person name="Gilroy R."/>
            <person name="Ravi A."/>
            <person name="Getino M."/>
            <person name="Pursley I."/>
            <person name="Horton D.L."/>
            <person name="Alikhan N.F."/>
            <person name="Baker D."/>
            <person name="Gharbi K."/>
            <person name="Hall N."/>
            <person name="Watson M."/>
            <person name="Adriaenssens E.M."/>
            <person name="Foster-Nyarko E."/>
            <person name="Jarju S."/>
            <person name="Secka A."/>
            <person name="Antonio M."/>
            <person name="Oren A."/>
            <person name="Chaudhuri R.R."/>
            <person name="La Ragione R."/>
            <person name="Hildebrand F."/>
            <person name="Pallen M.J."/>
        </authorList>
    </citation>
    <scope>NUCLEOTIDE SEQUENCE</scope>
    <source>
        <strain evidence="1">CHK157-1446</strain>
    </source>
</reference>
<gene>
    <name evidence="1" type="ORF">IAD01_06775</name>
</gene>
<dbReference type="Gene3D" id="2.40.128.20">
    <property type="match status" value="1"/>
</dbReference>
<dbReference type="EMBL" id="DVIR01000060">
    <property type="protein sequence ID" value="HIS25087.1"/>
    <property type="molecule type" value="Genomic_DNA"/>
</dbReference>
<proteinExistence type="predicted"/>
<protein>
    <submittedName>
        <fullName evidence="1">DUF1934 domain-containing protein</fullName>
    </submittedName>
</protein>
<evidence type="ECO:0000313" key="1">
    <source>
        <dbReference type="EMBL" id="HIS25087.1"/>
    </source>
</evidence>
<dbReference type="InterPro" id="IPR012674">
    <property type="entry name" value="Calycin"/>
</dbReference>
<dbReference type="Pfam" id="PF09148">
    <property type="entry name" value="DUF1934"/>
    <property type="match status" value="1"/>
</dbReference>
<sequence length="141" mass="15524">MRDAIISIKSIQTSGEETDTTEIITEGQYVIVSFDGSLLIRYNETEATGYDGSTTTVNVIDGKWLKMIRTGSSEAELLVELDKKNYCHYNTPFGSLTMGVSAEKVEASYSDEGAHVLAEYIIDVNSLLVGKYSLKIDVRPV</sequence>
<comment type="caution">
    <text evidence="1">The sequence shown here is derived from an EMBL/GenBank/DDBJ whole genome shotgun (WGS) entry which is preliminary data.</text>
</comment>
<dbReference type="InterPro" id="IPR015231">
    <property type="entry name" value="DUF1934"/>
</dbReference>
<accession>A0A9D1EQ81</accession>
<dbReference type="Proteomes" id="UP000823982">
    <property type="component" value="Unassembled WGS sequence"/>
</dbReference>
<dbReference type="SUPFAM" id="SSF50814">
    <property type="entry name" value="Lipocalins"/>
    <property type="match status" value="1"/>
</dbReference>
<dbReference type="AlphaFoldDB" id="A0A9D1EQ81"/>
<evidence type="ECO:0000313" key="2">
    <source>
        <dbReference type="Proteomes" id="UP000823982"/>
    </source>
</evidence>
<reference evidence="1" key="1">
    <citation type="submission" date="2020-10" db="EMBL/GenBank/DDBJ databases">
        <authorList>
            <person name="Gilroy R."/>
        </authorList>
    </citation>
    <scope>NUCLEOTIDE SEQUENCE</scope>
    <source>
        <strain evidence="1">CHK157-1446</strain>
    </source>
</reference>
<name>A0A9D1EQ81_9FIRM</name>
<organism evidence="1 2">
    <name type="scientific">Candidatus Faeciplasma gallinarum</name>
    <dbReference type="NCBI Taxonomy" id="2840799"/>
    <lineage>
        <taxon>Bacteria</taxon>
        <taxon>Bacillati</taxon>
        <taxon>Bacillota</taxon>
        <taxon>Clostridia</taxon>
        <taxon>Eubacteriales</taxon>
        <taxon>Oscillospiraceae</taxon>
        <taxon>Oscillospiraceae incertae sedis</taxon>
        <taxon>Candidatus Faeciplasma</taxon>
    </lineage>
</organism>